<dbReference type="AlphaFoldDB" id="A0ABD3WQA0"/>
<evidence type="ECO:0000313" key="1">
    <source>
        <dbReference type="EMBL" id="KAL3874912.1"/>
    </source>
</evidence>
<comment type="caution">
    <text evidence="1">The sequence shown here is derived from an EMBL/GenBank/DDBJ whole genome shotgun (WGS) entry which is preliminary data.</text>
</comment>
<dbReference type="PANTHER" id="PTHR45913">
    <property type="entry name" value="EPM2A-INTERACTING PROTEIN 1"/>
    <property type="match status" value="1"/>
</dbReference>
<protein>
    <submittedName>
        <fullName evidence="1">Uncharacterized protein</fullName>
    </submittedName>
</protein>
<gene>
    <name evidence="1" type="ORF">ACJMK2_037864</name>
</gene>
<name>A0ABD3WQA0_SINWO</name>
<dbReference type="EMBL" id="JBJQND010000006">
    <property type="protein sequence ID" value="KAL3874912.1"/>
    <property type="molecule type" value="Genomic_DNA"/>
</dbReference>
<sequence>MAGGKKRKIDSECRNFQEKWMNSYFFVQRDEKLLCLICKETVAIKYDGYVGLCWEQKIGKLREEVGGLTKLFNKKRKENEAAVRASFWMAHILSKEAKPFSEGECMKKCILAVVEELCPEKKSAIETVSLSRMTITRQVEDLGSDLLLQLKTKAGQFEMFSIATDESGR</sequence>
<keyword evidence="2" id="KW-1185">Reference proteome</keyword>
<reference evidence="1 2" key="1">
    <citation type="submission" date="2024-11" db="EMBL/GenBank/DDBJ databases">
        <title>Chromosome-level genome assembly of the freshwater bivalve Anodonta woodiana.</title>
        <authorList>
            <person name="Chen X."/>
        </authorList>
    </citation>
    <scope>NUCLEOTIDE SEQUENCE [LARGE SCALE GENOMIC DNA]</scope>
    <source>
        <strain evidence="1">MN2024</strain>
        <tissue evidence="1">Gills</tissue>
    </source>
</reference>
<accession>A0ABD3WQA0</accession>
<proteinExistence type="predicted"/>
<dbReference type="PANTHER" id="PTHR45913:SF5">
    <property type="entry name" value="GENERAL TRANSCRIPTION FACTOR II-I REPEAT DOMAIN-CONTAINING PROTEIN 2A-LIKE PROTEIN"/>
    <property type="match status" value="1"/>
</dbReference>
<organism evidence="1 2">
    <name type="scientific">Sinanodonta woodiana</name>
    <name type="common">Chinese pond mussel</name>
    <name type="synonym">Anodonta woodiana</name>
    <dbReference type="NCBI Taxonomy" id="1069815"/>
    <lineage>
        <taxon>Eukaryota</taxon>
        <taxon>Metazoa</taxon>
        <taxon>Spiralia</taxon>
        <taxon>Lophotrochozoa</taxon>
        <taxon>Mollusca</taxon>
        <taxon>Bivalvia</taxon>
        <taxon>Autobranchia</taxon>
        <taxon>Heteroconchia</taxon>
        <taxon>Palaeoheterodonta</taxon>
        <taxon>Unionida</taxon>
        <taxon>Unionoidea</taxon>
        <taxon>Unionidae</taxon>
        <taxon>Unioninae</taxon>
        <taxon>Sinanodonta</taxon>
    </lineage>
</organism>
<evidence type="ECO:0000313" key="2">
    <source>
        <dbReference type="Proteomes" id="UP001634394"/>
    </source>
</evidence>
<dbReference type="Proteomes" id="UP001634394">
    <property type="component" value="Unassembled WGS sequence"/>
</dbReference>